<evidence type="ECO:0000313" key="1">
    <source>
        <dbReference type="EMBL" id="KAF9943843.1"/>
    </source>
</evidence>
<name>A0A9P6IQ66_9FUNG</name>
<accession>A0A9P6IQ66</accession>
<comment type="caution">
    <text evidence="1">The sequence shown here is derived from an EMBL/GenBank/DDBJ whole genome shotgun (WGS) entry which is preliminary data.</text>
</comment>
<feature type="non-terminal residue" evidence="1">
    <location>
        <position position="54"/>
    </location>
</feature>
<sequence>LPVSSLANFYKTNAESVKRMRMTLDKAIESVSKTPLTFECAKVSIFSDYSNETK</sequence>
<gene>
    <name evidence="1" type="ORF">BGZ65_000122</name>
</gene>
<dbReference type="Proteomes" id="UP000749646">
    <property type="component" value="Unassembled WGS sequence"/>
</dbReference>
<dbReference type="AlphaFoldDB" id="A0A9P6IQ66"/>
<feature type="non-terminal residue" evidence="1">
    <location>
        <position position="1"/>
    </location>
</feature>
<keyword evidence="2" id="KW-1185">Reference proteome</keyword>
<reference evidence="1" key="1">
    <citation type="journal article" date="2020" name="Fungal Divers.">
        <title>Resolving the Mortierellaceae phylogeny through synthesis of multi-gene phylogenetics and phylogenomics.</title>
        <authorList>
            <person name="Vandepol N."/>
            <person name="Liber J."/>
            <person name="Desiro A."/>
            <person name="Na H."/>
            <person name="Kennedy M."/>
            <person name="Barry K."/>
            <person name="Grigoriev I.V."/>
            <person name="Miller A.N."/>
            <person name="O'Donnell K."/>
            <person name="Stajich J.E."/>
            <person name="Bonito G."/>
        </authorList>
    </citation>
    <scope>NUCLEOTIDE SEQUENCE</scope>
    <source>
        <strain evidence="1">MES-2147</strain>
    </source>
</reference>
<protein>
    <submittedName>
        <fullName evidence="1">Uncharacterized protein</fullName>
    </submittedName>
</protein>
<proteinExistence type="predicted"/>
<evidence type="ECO:0000313" key="2">
    <source>
        <dbReference type="Proteomes" id="UP000749646"/>
    </source>
</evidence>
<dbReference type="EMBL" id="JAAAHW010008782">
    <property type="protein sequence ID" value="KAF9943843.1"/>
    <property type="molecule type" value="Genomic_DNA"/>
</dbReference>
<organism evidence="1 2">
    <name type="scientific">Modicella reniformis</name>
    <dbReference type="NCBI Taxonomy" id="1440133"/>
    <lineage>
        <taxon>Eukaryota</taxon>
        <taxon>Fungi</taxon>
        <taxon>Fungi incertae sedis</taxon>
        <taxon>Mucoromycota</taxon>
        <taxon>Mortierellomycotina</taxon>
        <taxon>Mortierellomycetes</taxon>
        <taxon>Mortierellales</taxon>
        <taxon>Mortierellaceae</taxon>
        <taxon>Modicella</taxon>
    </lineage>
</organism>
<dbReference type="OrthoDB" id="774557at2759"/>